<sequence>MLSKKIISYKTKALVKKSKVARNNISYEQAKSIGIIFTIDDLAKHETIKQLVSKLEKDGKKVQVLAFLPKGKENFEFLFDFFTDKDVSIWGKFTSEQVHNFVEKPFDYLFYLDNKSNPLMTNILAMSKAKCRVGKFNEVNNQLCELMIQPQNGSSIQHLADEMYRYTKILS</sequence>
<dbReference type="RefSeq" id="WP_202858484.1">
    <property type="nucleotide sequence ID" value="NZ_JAEUGD010000066.1"/>
</dbReference>
<organism evidence="1 2">
    <name type="scientific">Fulvivirga marina</name>
    <dbReference type="NCBI Taxonomy" id="2494733"/>
    <lineage>
        <taxon>Bacteria</taxon>
        <taxon>Pseudomonadati</taxon>
        <taxon>Bacteroidota</taxon>
        <taxon>Cytophagia</taxon>
        <taxon>Cytophagales</taxon>
        <taxon>Fulvivirgaceae</taxon>
        <taxon>Fulvivirga</taxon>
    </lineage>
</organism>
<dbReference type="Proteomes" id="UP000614216">
    <property type="component" value="Unassembled WGS sequence"/>
</dbReference>
<evidence type="ECO:0000313" key="2">
    <source>
        <dbReference type="Proteomes" id="UP000614216"/>
    </source>
</evidence>
<evidence type="ECO:0000313" key="1">
    <source>
        <dbReference type="EMBL" id="MBL6448947.1"/>
    </source>
</evidence>
<name>A0A937G1M9_9BACT</name>
<dbReference type="InterPro" id="IPR054207">
    <property type="entry name" value="DUF6913"/>
</dbReference>
<dbReference type="AlphaFoldDB" id="A0A937G1M9"/>
<keyword evidence="2" id="KW-1185">Reference proteome</keyword>
<gene>
    <name evidence="1" type="ORF">JMN32_21735</name>
</gene>
<reference evidence="1" key="1">
    <citation type="submission" date="2021-01" db="EMBL/GenBank/DDBJ databases">
        <title>Fulvivirga kasyanovii gen. nov., sp nov., a novel member of the phylum Bacteroidetes isolated from seawater in a mussel farm.</title>
        <authorList>
            <person name="Zhao L.-H."/>
            <person name="Wang Z.-J."/>
        </authorList>
    </citation>
    <scope>NUCLEOTIDE SEQUENCE</scope>
    <source>
        <strain evidence="1">29W222</strain>
    </source>
</reference>
<dbReference type="Pfam" id="PF21857">
    <property type="entry name" value="DUF6913"/>
    <property type="match status" value="1"/>
</dbReference>
<proteinExistence type="predicted"/>
<accession>A0A937G1M9</accession>
<dbReference type="EMBL" id="JAEUGD010000066">
    <property type="protein sequence ID" value="MBL6448947.1"/>
    <property type="molecule type" value="Genomic_DNA"/>
</dbReference>
<comment type="caution">
    <text evidence="1">The sequence shown here is derived from an EMBL/GenBank/DDBJ whole genome shotgun (WGS) entry which is preliminary data.</text>
</comment>
<protein>
    <submittedName>
        <fullName evidence="1">Uncharacterized protein</fullName>
    </submittedName>
</protein>